<reference evidence="1" key="1">
    <citation type="submission" date="2018-05" db="EMBL/GenBank/DDBJ databases">
        <authorList>
            <person name="Lanie J.A."/>
            <person name="Ng W.-L."/>
            <person name="Kazmierczak K.M."/>
            <person name="Andrzejewski T.M."/>
            <person name="Davidsen T.M."/>
            <person name="Wayne K.J."/>
            <person name="Tettelin H."/>
            <person name="Glass J.I."/>
            <person name="Rusch D."/>
            <person name="Podicherti R."/>
            <person name="Tsui H.-C.T."/>
            <person name="Winkler M.E."/>
        </authorList>
    </citation>
    <scope>NUCLEOTIDE SEQUENCE</scope>
</reference>
<organism evidence="1">
    <name type="scientific">marine metagenome</name>
    <dbReference type="NCBI Taxonomy" id="408172"/>
    <lineage>
        <taxon>unclassified sequences</taxon>
        <taxon>metagenomes</taxon>
        <taxon>ecological metagenomes</taxon>
    </lineage>
</organism>
<gene>
    <name evidence="1" type="ORF">METZ01_LOCUS333600</name>
</gene>
<dbReference type="AlphaFoldDB" id="A0A382Q5Q6"/>
<dbReference type="EMBL" id="UINC01112075">
    <property type="protein sequence ID" value="SVC80746.1"/>
    <property type="molecule type" value="Genomic_DNA"/>
</dbReference>
<sequence>MGRIAPYATQIASRQAHKYAGDTHIG</sequence>
<evidence type="ECO:0000313" key="1">
    <source>
        <dbReference type="EMBL" id="SVC80746.1"/>
    </source>
</evidence>
<protein>
    <submittedName>
        <fullName evidence="1">Uncharacterized protein</fullName>
    </submittedName>
</protein>
<accession>A0A382Q5Q6</accession>
<name>A0A382Q5Q6_9ZZZZ</name>
<proteinExistence type="predicted"/>